<feature type="domain" description="Glucosamine/galactosamine-6-phosphate isomerase" evidence="3">
    <location>
        <begin position="16"/>
        <end position="135"/>
    </location>
</feature>
<dbReference type="PANTHER" id="PTHR11280:SF5">
    <property type="entry name" value="GLUCOSAMINE-6-PHOSPHATE ISOMERASE"/>
    <property type="match status" value="1"/>
</dbReference>
<dbReference type="Proteomes" id="UP000523795">
    <property type="component" value="Unassembled WGS sequence"/>
</dbReference>
<comment type="caution">
    <text evidence="4">The sequence shown here is derived from an EMBL/GenBank/DDBJ whole genome shotgun (WGS) entry which is preliminary data.</text>
</comment>
<organism evidence="4 5">
    <name type="scientific">Arthrobacter deserti</name>
    <dbReference type="NCBI Taxonomy" id="1742687"/>
    <lineage>
        <taxon>Bacteria</taxon>
        <taxon>Bacillati</taxon>
        <taxon>Actinomycetota</taxon>
        <taxon>Actinomycetes</taxon>
        <taxon>Micrococcales</taxon>
        <taxon>Micrococcaceae</taxon>
        <taxon>Arthrobacter</taxon>
    </lineage>
</organism>
<name>A0ABX1JJ19_9MICC</name>
<proteinExistence type="predicted"/>
<dbReference type="InterPro" id="IPR006148">
    <property type="entry name" value="Glc/Gal-6P_isomerase"/>
</dbReference>
<dbReference type="Pfam" id="PF01182">
    <property type="entry name" value="Glucosamine_iso"/>
    <property type="match status" value="1"/>
</dbReference>
<dbReference type="Gene3D" id="3.40.50.1360">
    <property type="match status" value="1"/>
</dbReference>
<evidence type="ECO:0000313" key="5">
    <source>
        <dbReference type="Proteomes" id="UP000523795"/>
    </source>
</evidence>
<gene>
    <name evidence="4" type="ORF">HER39_01490</name>
</gene>
<dbReference type="InterPro" id="IPR018321">
    <property type="entry name" value="Glucosamine6P_isomerase_CS"/>
</dbReference>
<dbReference type="PROSITE" id="PS01161">
    <property type="entry name" value="GLC_GALNAC_ISOMERASE"/>
    <property type="match status" value="1"/>
</dbReference>
<accession>A0ABX1JJ19</accession>
<feature type="non-terminal residue" evidence="4">
    <location>
        <position position="1"/>
    </location>
</feature>
<keyword evidence="5" id="KW-1185">Reference proteome</keyword>
<reference evidence="4 5" key="1">
    <citation type="submission" date="2020-04" db="EMBL/GenBank/DDBJ databases">
        <authorList>
            <person name="Liu S."/>
        </authorList>
    </citation>
    <scope>NUCLEOTIDE SEQUENCE [LARGE SCALE GENOMIC DNA]</scope>
    <source>
        <strain evidence="4 5">CGMCC 1.15091</strain>
    </source>
</reference>
<keyword evidence="2" id="KW-0119">Carbohydrate metabolism</keyword>
<evidence type="ECO:0000313" key="4">
    <source>
        <dbReference type="EMBL" id="NKX49273.1"/>
    </source>
</evidence>
<evidence type="ECO:0000256" key="2">
    <source>
        <dbReference type="ARBA" id="ARBA00023277"/>
    </source>
</evidence>
<dbReference type="EMBL" id="JAAZSR010000009">
    <property type="protein sequence ID" value="NKX49273.1"/>
    <property type="molecule type" value="Genomic_DNA"/>
</dbReference>
<dbReference type="InterPro" id="IPR004547">
    <property type="entry name" value="Glucosamine6P_isomerase"/>
</dbReference>
<dbReference type="InterPro" id="IPR037171">
    <property type="entry name" value="NagB/RpiA_transferase-like"/>
</dbReference>
<protein>
    <submittedName>
        <fullName evidence="4">Glucosamine-6-phosphate deaminase</fullName>
    </submittedName>
</protein>
<dbReference type="SUPFAM" id="SSF100950">
    <property type="entry name" value="NagB/RpiA/CoA transferase-like"/>
    <property type="match status" value="1"/>
</dbReference>
<dbReference type="CDD" id="cd01399">
    <property type="entry name" value="GlcN6P_deaminase"/>
    <property type="match status" value="1"/>
</dbReference>
<evidence type="ECO:0000259" key="3">
    <source>
        <dbReference type="Pfam" id="PF01182"/>
    </source>
</evidence>
<evidence type="ECO:0000256" key="1">
    <source>
        <dbReference type="ARBA" id="ARBA00022801"/>
    </source>
</evidence>
<dbReference type="PANTHER" id="PTHR11280">
    <property type="entry name" value="GLUCOSAMINE-6-PHOSPHATE ISOMERASE"/>
    <property type="match status" value="1"/>
</dbReference>
<sequence>RPLDIDPVNVAVPDGTAAALPAACRDFEQAIRDSGGVDLQLLGVGTDGHNGFNEPASSLVSRTRIKTLTEQTRRDNARFFASPAEVPRHVVTQGLGTTLEAGHIILLAAGTRKARAVRDLVEGPVAAFCPASVLQLHPRVTVQADEAAASMLALAGYYRQAYVNKPAWQGL</sequence>
<keyword evidence="1" id="KW-0378">Hydrolase</keyword>